<feature type="compositionally biased region" description="Polar residues" evidence="1">
    <location>
        <begin position="233"/>
        <end position="249"/>
    </location>
</feature>
<protein>
    <recommendedName>
        <fullName evidence="6">F-box domain-containing protein</fullName>
    </recommendedName>
</protein>
<evidence type="ECO:0000256" key="1">
    <source>
        <dbReference type="SAM" id="MobiDB-lite"/>
    </source>
</evidence>
<reference evidence="2" key="3">
    <citation type="submission" date="2020-10" db="EMBL/GenBank/DDBJ databases">
        <authorList>
            <person name="Sedaghatjoo S."/>
        </authorList>
    </citation>
    <scope>NUCLEOTIDE SEQUENCE</scope>
    <source>
        <strain evidence="2">AZH3</strain>
    </source>
</reference>
<dbReference type="Proteomes" id="UP000836402">
    <property type="component" value="Unassembled WGS sequence"/>
</dbReference>
<evidence type="ECO:0000313" key="5">
    <source>
        <dbReference type="Proteomes" id="UP000836402"/>
    </source>
</evidence>
<dbReference type="Proteomes" id="UP000077671">
    <property type="component" value="Unassembled WGS sequence"/>
</dbReference>
<proteinExistence type="predicted"/>
<feature type="region of interest" description="Disordered" evidence="1">
    <location>
        <begin position="457"/>
        <end position="486"/>
    </location>
</feature>
<gene>
    <name evidence="3" type="ORF">A4X03_0g7059</name>
    <name evidence="2" type="ORF">JKIAZH3_G5812</name>
</gene>
<dbReference type="AlphaFoldDB" id="A0A177U0Y2"/>
<keyword evidence="5" id="KW-1185">Reference proteome</keyword>
<name>A0A177U0Y2_9BASI</name>
<sequence length="554" mass="61275">MSSKGKERGAKRGLGPIDRPNVNAKRARVEGGINNIGQSSATSSSSSAKKSLGNLPSEILHTILILSGNPSLVTVNRHFHATFTYAPNNVRAAYIIARLWQRIRAEITRSSLEHVARHGSLSHARPGRYGKKKDLLPPRIVDPRDLVGRGPRIEWSSEDLDEGSKFSDCLRDPLGFALTFPLCSSPVIDAFAKMLHDIPALSEIATMASINGRMRVRTVPARLVTRLVPLKPQSSAQARDVPRQQQQTASSSSSSPSSSRLNDLVSQLGQGPKAPKEALRTFLRVLFWHLSSHVEMSPTISSPADVPLPPSITTETNTNATTPLLDMCAEPCLPWISRFSIPSENSDAALLQAISTRNLWALRLIRRFERRPMRNISQDQFDLDSTFGWGQLQMREENDDSDLVLTYLVSTGWVDGLRYVTQAETPEEAMLESRVCNEIARVLLEEVIDPGNPVLMAHQQQQQQQRQIYSSTSAPNSTSDPAQAPATSHSILFARAARPVEPVLLTIAVREGKFEIVDYLMKEHGLLPDMQTLRALERVRKRRGQGARGPIPGR</sequence>
<feature type="compositionally biased region" description="Polar residues" evidence="1">
    <location>
        <begin position="260"/>
        <end position="269"/>
    </location>
</feature>
<organism evidence="3 4">
    <name type="scientific">Tilletia caries</name>
    <name type="common">wheat bunt fungus</name>
    <dbReference type="NCBI Taxonomy" id="13290"/>
    <lineage>
        <taxon>Eukaryota</taxon>
        <taxon>Fungi</taxon>
        <taxon>Dikarya</taxon>
        <taxon>Basidiomycota</taxon>
        <taxon>Ustilaginomycotina</taxon>
        <taxon>Exobasidiomycetes</taxon>
        <taxon>Tilletiales</taxon>
        <taxon>Tilletiaceae</taxon>
        <taxon>Tilletia</taxon>
    </lineage>
</organism>
<reference evidence="3" key="1">
    <citation type="submission" date="2016-04" db="EMBL/GenBank/DDBJ databases">
        <authorList>
            <person name="Nguyen H.D."/>
            <person name="Kesanakurti P."/>
            <person name="Cullis J."/>
            <person name="Levesque C.A."/>
            <person name="Hambleton S."/>
        </authorList>
    </citation>
    <scope>NUCLEOTIDE SEQUENCE</scope>
    <source>
        <strain evidence="3">DAOMC 238032</strain>
    </source>
</reference>
<feature type="compositionally biased region" description="Low complexity" evidence="1">
    <location>
        <begin position="39"/>
        <end position="51"/>
    </location>
</feature>
<comment type="caution">
    <text evidence="3">The sequence shown here is derived from an EMBL/GenBank/DDBJ whole genome shotgun (WGS) entry which is preliminary data.</text>
</comment>
<feature type="region of interest" description="Disordered" evidence="1">
    <location>
        <begin position="1"/>
        <end position="51"/>
    </location>
</feature>
<accession>A0A177U0Y2</accession>
<evidence type="ECO:0000313" key="2">
    <source>
        <dbReference type="EMBL" id="CAD6934241.1"/>
    </source>
</evidence>
<evidence type="ECO:0008006" key="6">
    <source>
        <dbReference type="Google" id="ProtNLM"/>
    </source>
</evidence>
<feature type="region of interest" description="Disordered" evidence="1">
    <location>
        <begin position="233"/>
        <end position="271"/>
    </location>
</feature>
<dbReference type="EMBL" id="CAJHJG010003673">
    <property type="protein sequence ID" value="CAD6934241.1"/>
    <property type="molecule type" value="Genomic_DNA"/>
</dbReference>
<evidence type="ECO:0000313" key="4">
    <source>
        <dbReference type="Proteomes" id="UP000077671"/>
    </source>
</evidence>
<evidence type="ECO:0000313" key="3">
    <source>
        <dbReference type="EMBL" id="KAE8247381.1"/>
    </source>
</evidence>
<feature type="compositionally biased region" description="Low complexity" evidence="1">
    <location>
        <begin position="250"/>
        <end position="259"/>
    </location>
</feature>
<feature type="compositionally biased region" description="Polar residues" evidence="1">
    <location>
        <begin position="468"/>
        <end position="486"/>
    </location>
</feature>
<dbReference type="EMBL" id="LWDD02001542">
    <property type="protein sequence ID" value="KAE8247381.1"/>
    <property type="molecule type" value="Genomic_DNA"/>
</dbReference>
<reference evidence="3" key="2">
    <citation type="journal article" date="2019" name="IMA Fungus">
        <title>Genome sequencing and comparison of five Tilletia species to identify candidate genes for the detection of regulated species infecting wheat.</title>
        <authorList>
            <person name="Nguyen H.D.T."/>
            <person name="Sultana T."/>
            <person name="Kesanakurti P."/>
            <person name="Hambleton S."/>
        </authorList>
    </citation>
    <scope>NUCLEOTIDE SEQUENCE</scope>
    <source>
        <strain evidence="3">DAOMC 238032</strain>
    </source>
</reference>
<feature type="compositionally biased region" description="Basic and acidic residues" evidence="1">
    <location>
        <begin position="1"/>
        <end position="10"/>
    </location>
</feature>